<dbReference type="EMBL" id="JBHSPR010000032">
    <property type="protein sequence ID" value="MFC6020200.1"/>
    <property type="molecule type" value="Genomic_DNA"/>
</dbReference>
<evidence type="ECO:0000313" key="1">
    <source>
        <dbReference type="EMBL" id="MFC6020200.1"/>
    </source>
</evidence>
<name>A0ABW1KEI2_9ACTN</name>
<proteinExistence type="predicted"/>
<organism evidence="1 2">
    <name type="scientific">Plantactinospora solaniradicis</name>
    <dbReference type="NCBI Taxonomy" id="1723736"/>
    <lineage>
        <taxon>Bacteria</taxon>
        <taxon>Bacillati</taxon>
        <taxon>Actinomycetota</taxon>
        <taxon>Actinomycetes</taxon>
        <taxon>Micromonosporales</taxon>
        <taxon>Micromonosporaceae</taxon>
        <taxon>Plantactinospora</taxon>
    </lineage>
</organism>
<dbReference type="Proteomes" id="UP001596203">
    <property type="component" value="Unassembled WGS sequence"/>
</dbReference>
<protein>
    <submittedName>
        <fullName evidence="1">Uncharacterized protein</fullName>
    </submittedName>
</protein>
<gene>
    <name evidence="1" type="ORF">ACFP2T_29030</name>
</gene>
<evidence type="ECO:0000313" key="2">
    <source>
        <dbReference type="Proteomes" id="UP001596203"/>
    </source>
</evidence>
<reference evidence="2" key="1">
    <citation type="journal article" date="2019" name="Int. J. Syst. Evol. Microbiol.">
        <title>The Global Catalogue of Microorganisms (GCM) 10K type strain sequencing project: providing services to taxonomists for standard genome sequencing and annotation.</title>
        <authorList>
            <consortium name="The Broad Institute Genomics Platform"/>
            <consortium name="The Broad Institute Genome Sequencing Center for Infectious Disease"/>
            <person name="Wu L."/>
            <person name="Ma J."/>
        </authorList>
    </citation>
    <scope>NUCLEOTIDE SEQUENCE [LARGE SCALE GENOMIC DNA]</scope>
    <source>
        <strain evidence="2">ZS-35-S2</strain>
    </source>
</reference>
<accession>A0ABW1KEI2</accession>
<sequence length="64" mass="6787">MTINSHITEFAGLPVVDVDPDRPAGVASDAVARRLRLRDSPEGGDLVDARKAGRNGARYIAVAE</sequence>
<dbReference type="RefSeq" id="WP_377427116.1">
    <property type="nucleotide sequence ID" value="NZ_JBHSPR010000032.1"/>
</dbReference>
<comment type="caution">
    <text evidence="1">The sequence shown here is derived from an EMBL/GenBank/DDBJ whole genome shotgun (WGS) entry which is preliminary data.</text>
</comment>
<keyword evidence="2" id="KW-1185">Reference proteome</keyword>